<dbReference type="RefSeq" id="WP_006684979.1">
    <property type="nucleotide sequence ID" value="NZ_GG730299.1"/>
</dbReference>
<evidence type="ECO:0000313" key="1">
    <source>
        <dbReference type="EMBL" id="EFE09310.1"/>
    </source>
</evidence>
<dbReference type="EMBL" id="ABWL02000006">
    <property type="protein sequence ID" value="EFE09310.1"/>
    <property type="molecule type" value="Genomic_DNA"/>
</dbReference>
<dbReference type="Proteomes" id="UP000003880">
    <property type="component" value="Unassembled WGS sequence"/>
</dbReference>
<gene>
    <name evidence="1" type="ORF">CIT292_07595</name>
</gene>
<protein>
    <recommendedName>
        <fullName evidence="3">Knr4/Smi1-like domain-containing protein</fullName>
    </recommendedName>
</protein>
<dbReference type="AlphaFoldDB" id="D4BAU9"/>
<dbReference type="HOGENOM" id="CLU_124959_0_0_6"/>
<evidence type="ECO:0008006" key="3">
    <source>
        <dbReference type="Google" id="ProtNLM"/>
    </source>
</evidence>
<name>D4BAU9_9ENTR</name>
<sequence>MSSEQFYKDMIAIAKAARKDEFDHIVSRPPTQEAVDLIKEKTGVKIPDNLLAFSLQYNGLSIFAKEELWPEPEFLEVRQAWEFQSGVILLGIEAEQLPEWASIMSIYDQFVERFGVRDILPLLRVYGKTGHFWGARKDGAFVEVDGDEVTVVNKSFLEVYSEQIHALIERMHKWMAQKNKQ</sequence>
<dbReference type="Gene3D" id="3.40.1580.10">
    <property type="entry name" value="SMI1/KNR4-like"/>
    <property type="match status" value="1"/>
</dbReference>
<dbReference type="InterPro" id="IPR037883">
    <property type="entry name" value="Knr4/Smi1-like_sf"/>
</dbReference>
<accession>D4BAU9</accession>
<dbReference type="eggNOG" id="ENOG5031MST">
    <property type="taxonomic scope" value="Bacteria"/>
</dbReference>
<comment type="caution">
    <text evidence="1">The sequence shown here is derived from an EMBL/GenBank/DDBJ whole genome shotgun (WGS) entry which is preliminary data.</text>
</comment>
<organism evidence="1 2">
    <name type="scientific">Citrobacter youngae ATCC 29220</name>
    <dbReference type="NCBI Taxonomy" id="500640"/>
    <lineage>
        <taxon>Bacteria</taxon>
        <taxon>Pseudomonadati</taxon>
        <taxon>Pseudomonadota</taxon>
        <taxon>Gammaproteobacteria</taxon>
        <taxon>Enterobacterales</taxon>
        <taxon>Enterobacteriaceae</taxon>
        <taxon>Citrobacter</taxon>
        <taxon>Citrobacter freundii complex</taxon>
    </lineage>
</organism>
<evidence type="ECO:0000313" key="2">
    <source>
        <dbReference type="Proteomes" id="UP000003880"/>
    </source>
</evidence>
<proteinExistence type="predicted"/>
<dbReference type="SUPFAM" id="SSF160631">
    <property type="entry name" value="SMI1/KNR4-like"/>
    <property type="match status" value="1"/>
</dbReference>
<reference evidence="1 2" key="1">
    <citation type="submission" date="2010-02" db="EMBL/GenBank/DDBJ databases">
        <authorList>
            <person name="Weinstock G."/>
            <person name="Sodergren E."/>
            <person name="Clifton S."/>
            <person name="Fulton L."/>
            <person name="Fulton B."/>
            <person name="Courtney L."/>
            <person name="Fronick C."/>
            <person name="Harrison M."/>
            <person name="Strong C."/>
            <person name="Farmer C."/>
            <person name="Delahaunty K."/>
            <person name="Markovic C."/>
            <person name="Hall O."/>
            <person name="Minx P."/>
            <person name="Tomlinson C."/>
            <person name="Mitreva M."/>
            <person name="Nelson J."/>
            <person name="Hou S."/>
            <person name="Wollam A."/>
            <person name="Pepin K.H."/>
            <person name="Johnson M."/>
            <person name="Bhonagiri V."/>
            <person name="Zhang X."/>
            <person name="Suruliraj S."/>
            <person name="Warren W."/>
            <person name="Chinwalla A."/>
            <person name="Mardis E.R."/>
            <person name="Wilson R.K."/>
        </authorList>
    </citation>
    <scope>NUCLEOTIDE SEQUENCE [LARGE SCALE GENOMIC DNA]</scope>
    <source>
        <strain evidence="1 2">ATCC 29220</strain>
    </source>
</reference>